<comment type="similarity">
    <text evidence="3">Belongs to the TRAFAC class myosin-kinesin ATPase superfamily. Kinesin family.</text>
</comment>
<dbReference type="GO" id="GO:0008017">
    <property type="term" value="F:microtubule binding"/>
    <property type="evidence" value="ECO:0007669"/>
    <property type="project" value="InterPro"/>
</dbReference>
<evidence type="ECO:0000256" key="2">
    <source>
        <dbReference type="ARBA" id="ARBA00023175"/>
    </source>
</evidence>
<dbReference type="SMART" id="SM00129">
    <property type="entry name" value="KISc"/>
    <property type="match status" value="1"/>
</dbReference>
<dbReference type="PANTHER" id="PTHR47968">
    <property type="entry name" value="CENTROMERE PROTEIN E"/>
    <property type="match status" value="1"/>
</dbReference>
<dbReference type="PRINTS" id="PR00380">
    <property type="entry name" value="KINESINHEAVY"/>
</dbReference>
<keyword evidence="1" id="KW-0175">Coiled coil</keyword>
<evidence type="ECO:0000313" key="5">
    <source>
        <dbReference type="EMBL" id="PIA14448.1"/>
    </source>
</evidence>
<proteinExistence type="inferred from homology"/>
<feature type="non-terminal residue" evidence="5">
    <location>
        <position position="260"/>
    </location>
</feature>
<gene>
    <name evidence="5" type="ORF">COEREDRAFT_46933</name>
</gene>
<keyword evidence="3" id="KW-0067">ATP-binding</keyword>
<keyword evidence="6" id="KW-1185">Reference proteome</keyword>
<accession>A0A2G5B611</accession>
<dbReference type="AlphaFoldDB" id="A0A2G5B611"/>
<dbReference type="Pfam" id="PF00225">
    <property type="entry name" value="Kinesin"/>
    <property type="match status" value="1"/>
</dbReference>
<organism evidence="5 6">
    <name type="scientific">Coemansia reversa (strain ATCC 12441 / NRRL 1564)</name>
    <dbReference type="NCBI Taxonomy" id="763665"/>
    <lineage>
        <taxon>Eukaryota</taxon>
        <taxon>Fungi</taxon>
        <taxon>Fungi incertae sedis</taxon>
        <taxon>Zoopagomycota</taxon>
        <taxon>Kickxellomycotina</taxon>
        <taxon>Kickxellomycetes</taxon>
        <taxon>Kickxellales</taxon>
        <taxon>Kickxellaceae</taxon>
        <taxon>Coemansia</taxon>
    </lineage>
</organism>
<dbReference type="STRING" id="763665.A0A2G5B611"/>
<dbReference type="Gene3D" id="3.40.850.10">
    <property type="entry name" value="Kinesin motor domain"/>
    <property type="match status" value="1"/>
</dbReference>
<evidence type="ECO:0000256" key="3">
    <source>
        <dbReference type="PROSITE-ProRule" id="PRU00283"/>
    </source>
</evidence>
<feature type="domain" description="Kinesin motor" evidence="4">
    <location>
        <begin position="1"/>
        <end position="252"/>
    </location>
</feature>
<reference evidence="5 6" key="1">
    <citation type="journal article" date="2015" name="Genome Biol. Evol.">
        <title>Phylogenomic analyses indicate that early fungi evolved digesting cell walls of algal ancestors of land plants.</title>
        <authorList>
            <person name="Chang Y."/>
            <person name="Wang S."/>
            <person name="Sekimoto S."/>
            <person name="Aerts A.L."/>
            <person name="Choi C."/>
            <person name="Clum A."/>
            <person name="LaButti K.M."/>
            <person name="Lindquist E.A."/>
            <person name="Yee Ngan C."/>
            <person name="Ohm R.A."/>
            <person name="Salamov A.A."/>
            <person name="Grigoriev I.V."/>
            <person name="Spatafora J.W."/>
            <person name="Berbee M.L."/>
        </authorList>
    </citation>
    <scope>NUCLEOTIDE SEQUENCE [LARGE SCALE GENOMIC DNA]</scope>
    <source>
        <strain evidence="5 6">NRRL 1564</strain>
    </source>
</reference>
<dbReference type="GO" id="GO:0003777">
    <property type="term" value="F:microtubule motor activity"/>
    <property type="evidence" value="ECO:0007669"/>
    <property type="project" value="InterPro"/>
</dbReference>
<dbReference type="PANTHER" id="PTHR47968:SF75">
    <property type="entry name" value="CENTROMERE-ASSOCIATED PROTEIN E"/>
    <property type="match status" value="1"/>
</dbReference>
<keyword evidence="2 3" id="KW-0505">Motor protein</keyword>
<keyword evidence="3" id="KW-0547">Nucleotide-binding</keyword>
<dbReference type="InterPro" id="IPR036961">
    <property type="entry name" value="Kinesin_motor_dom_sf"/>
</dbReference>
<sequence length="260" mass="28638">MSGFNGTIFAYGQTSSGKTHTMYGSGSELGIIKLAVKNMFDMVNSDTNREYLLRVSFLEIYNEVLRDLLEPTKSNLKIHENSKHEIFVGDLSEHIVFNAAQVEEVLQKGDRNRHIAGTNMNERSSRSHTIFRIVIESREKAFTGAVKVSCLNLVDLAGSERVGQTGAEGQRLKEGAHINKSLLALGTVIGRLSEDGGDRGHVPYRDSKLTRILQPSLGGNAKTLIICTITPSPDYADETLSTLKFASRAKTIRNTPEVNE</sequence>
<dbReference type="PROSITE" id="PS50067">
    <property type="entry name" value="KINESIN_MOTOR_2"/>
    <property type="match status" value="1"/>
</dbReference>
<dbReference type="GO" id="GO:0005524">
    <property type="term" value="F:ATP binding"/>
    <property type="evidence" value="ECO:0007669"/>
    <property type="project" value="UniProtKB-UniRule"/>
</dbReference>
<evidence type="ECO:0000256" key="1">
    <source>
        <dbReference type="ARBA" id="ARBA00023054"/>
    </source>
</evidence>
<dbReference type="Proteomes" id="UP000242474">
    <property type="component" value="Unassembled WGS sequence"/>
</dbReference>
<evidence type="ECO:0000313" key="6">
    <source>
        <dbReference type="Proteomes" id="UP000242474"/>
    </source>
</evidence>
<feature type="binding site" evidence="3">
    <location>
        <begin position="12"/>
        <end position="19"/>
    </location>
    <ligand>
        <name>ATP</name>
        <dbReference type="ChEBI" id="CHEBI:30616"/>
    </ligand>
</feature>
<dbReference type="InterPro" id="IPR027640">
    <property type="entry name" value="Kinesin-like_fam"/>
</dbReference>
<dbReference type="InterPro" id="IPR001752">
    <property type="entry name" value="Kinesin_motor_dom"/>
</dbReference>
<name>A0A2G5B611_COERN</name>
<dbReference type="GO" id="GO:0007018">
    <property type="term" value="P:microtubule-based movement"/>
    <property type="evidence" value="ECO:0007669"/>
    <property type="project" value="InterPro"/>
</dbReference>
<protein>
    <submittedName>
        <fullName evidence="5">Kinesin-domain-containing protein</fullName>
    </submittedName>
</protein>
<dbReference type="SUPFAM" id="SSF52540">
    <property type="entry name" value="P-loop containing nucleoside triphosphate hydrolases"/>
    <property type="match status" value="1"/>
</dbReference>
<dbReference type="OrthoDB" id="3176171at2759"/>
<dbReference type="InterPro" id="IPR027417">
    <property type="entry name" value="P-loop_NTPase"/>
</dbReference>
<evidence type="ECO:0000259" key="4">
    <source>
        <dbReference type="PROSITE" id="PS50067"/>
    </source>
</evidence>
<dbReference type="EMBL" id="KZ303517">
    <property type="protein sequence ID" value="PIA14448.1"/>
    <property type="molecule type" value="Genomic_DNA"/>
</dbReference>